<protein>
    <recommendedName>
        <fullName evidence="3">Restriction endonuclease</fullName>
    </recommendedName>
</protein>
<name>A0ABT1J167_9ACTN</name>
<sequence>MDARAESDEAYVLDLCDEYLDERASRQHRFDWLRGDPGTNGRRARLPVDGYWPGRRLVVEYRERQHDEPVAFFDKPERTTVSGVHRGEQRALYDARREAEIPRHGLRLAVVRPADLDADARGRLRRRDRTADLAAVAARLAPVLETWPSWSSDEDRVVHAFRTHLTGDGWRIVAPTDPYTDLEAERDGRRLVAEAKGRTSEPGIDADIAYGQLLRRMTAESADVRYALVVPSEGVRAALRVPLRVRERLGIEVYAVGADGGVTLADG</sequence>
<organism evidence="1 2">
    <name type="scientific">Kitasatospora paracochleata</name>
    <dbReference type="NCBI Taxonomy" id="58354"/>
    <lineage>
        <taxon>Bacteria</taxon>
        <taxon>Bacillati</taxon>
        <taxon>Actinomycetota</taxon>
        <taxon>Actinomycetes</taxon>
        <taxon>Kitasatosporales</taxon>
        <taxon>Streptomycetaceae</taxon>
        <taxon>Kitasatospora</taxon>
    </lineage>
</organism>
<gene>
    <name evidence="1" type="ORF">FHR36_004315</name>
</gene>
<evidence type="ECO:0000313" key="1">
    <source>
        <dbReference type="EMBL" id="MCP2311152.1"/>
    </source>
</evidence>
<dbReference type="Proteomes" id="UP001206483">
    <property type="component" value="Unassembled WGS sequence"/>
</dbReference>
<reference evidence="1 2" key="1">
    <citation type="submission" date="2022-06" db="EMBL/GenBank/DDBJ databases">
        <title>Sequencing the genomes of 1000 actinobacteria strains.</title>
        <authorList>
            <person name="Klenk H.-P."/>
        </authorList>
    </citation>
    <scope>NUCLEOTIDE SEQUENCE [LARGE SCALE GENOMIC DNA]</scope>
    <source>
        <strain evidence="1 2">DSM 41656</strain>
    </source>
</reference>
<evidence type="ECO:0000313" key="2">
    <source>
        <dbReference type="Proteomes" id="UP001206483"/>
    </source>
</evidence>
<proteinExistence type="predicted"/>
<dbReference type="EMBL" id="JAMZDX010000004">
    <property type="protein sequence ID" value="MCP2311152.1"/>
    <property type="molecule type" value="Genomic_DNA"/>
</dbReference>
<dbReference type="RefSeq" id="WP_253799787.1">
    <property type="nucleotide sequence ID" value="NZ_BAAAUB010000076.1"/>
</dbReference>
<evidence type="ECO:0008006" key="3">
    <source>
        <dbReference type="Google" id="ProtNLM"/>
    </source>
</evidence>
<keyword evidence="2" id="KW-1185">Reference proteome</keyword>
<accession>A0ABT1J167</accession>
<comment type="caution">
    <text evidence="1">The sequence shown here is derived from an EMBL/GenBank/DDBJ whole genome shotgun (WGS) entry which is preliminary data.</text>
</comment>